<keyword evidence="2" id="KW-1185">Reference proteome</keyword>
<proteinExistence type="predicted"/>
<dbReference type="Proteomes" id="UP000541583">
    <property type="component" value="Unassembled WGS sequence"/>
</dbReference>
<dbReference type="RefSeq" id="WP_076379046.1">
    <property type="nucleotide sequence ID" value="NZ_FTMG01000029.1"/>
</dbReference>
<dbReference type="PROSITE" id="PS51257">
    <property type="entry name" value="PROKAR_LIPOPROTEIN"/>
    <property type="match status" value="1"/>
</dbReference>
<reference evidence="1 2" key="1">
    <citation type="submission" date="2020-08" db="EMBL/GenBank/DDBJ databases">
        <title>Genomic Encyclopedia of Type Strains, Phase IV (KMG-V): Genome sequencing to study the core and pangenomes of soil and plant-associated prokaryotes.</title>
        <authorList>
            <person name="Whitman W."/>
        </authorList>
    </citation>
    <scope>NUCLEOTIDE SEQUENCE [LARGE SCALE GENOMIC DNA]</scope>
    <source>
        <strain evidence="1 2">ANJLi2</strain>
    </source>
</reference>
<protein>
    <submittedName>
        <fullName evidence="1">Uncharacterized protein</fullName>
    </submittedName>
</protein>
<name>A0ABR6PTH7_9SPHI</name>
<dbReference type="EMBL" id="JACHCB010000028">
    <property type="protein sequence ID" value="MBB6113088.1"/>
    <property type="molecule type" value="Genomic_DNA"/>
</dbReference>
<sequence length="338" mass="36752">MKNTSAILSGIVLFAVFFSFSCKKSALTPINQSPDATKESATQEDMVITPFGARPASQVHQIESGYALTYQGNHLVKVQSQTGKVAEDFGDQLQIQKNAEQSKKITSLSTSAVPGLGSGWITNAQNDVAVSGLTLFTTDWIVPSNPPANNGQLLYLFNGLQDGFTSTSHILQPVLQYGNNSRFGGNYWVINNWYASCQTCPAFYGTPVTVTPGTGLEGAMNGTANTNGTYNYTSKFWEIDNPTAPGPHRIHEYPANNSITVNNVPEMHYIYETMEAYNMQQSSNYPNGLCAMTNINARTGSGRSGAPINLNFIPYNVVTDVGQHTIVVSSQEVDLYFH</sequence>
<comment type="caution">
    <text evidence="1">The sequence shown here is derived from an EMBL/GenBank/DDBJ whole genome shotgun (WGS) entry which is preliminary data.</text>
</comment>
<evidence type="ECO:0000313" key="2">
    <source>
        <dbReference type="Proteomes" id="UP000541583"/>
    </source>
</evidence>
<organism evidence="1 2">
    <name type="scientific">Mucilaginibacter lappiensis</name>
    <dbReference type="NCBI Taxonomy" id="354630"/>
    <lineage>
        <taxon>Bacteria</taxon>
        <taxon>Pseudomonadati</taxon>
        <taxon>Bacteroidota</taxon>
        <taxon>Sphingobacteriia</taxon>
        <taxon>Sphingobacteriales</taxon>
        <taxon>Sphingobacteriaceae</taxon>
        <taxon>Mucilaginibacter</taxon>
    </lineage>
</organism>
<evidence type="ECO:0000313" key="1">
    <source>
        <dbReference type="EMBL" id="MBB6113088.1"/>
    </source>
</evidence>
<gene>
    <name evidence="1" type="ORF">HDF23_005871</name>
</gene>
<accession>A0ABR6PTH7</accession>